<feature type="domain" description="Outer membrane cytochrome MtrC/MtrF-like" evidence="4">
    <location>
        <begin position="177"/>
        <end position="319"/>
    </location>
</feature>
<dbReference type="Pfam" id="PF22113">
    <property type="entry name" value="Mtrc-MtrF_II-IV_dom"/>
    <property type="match status" value="2"/>
</dbReference>
<evidence type="ECO:0000256" key="1">
    <source>
        <dbReference type="ARBA" id="ARBA00022729"/>
    </source>
</evidence>
<name>A0ABT0L466_9GAMM</name>
<evidence type="ECO:0000313" key="6">
    <source>
        <dbReference type="Proteomes" id="UP001203212"/>
    </source>
</evidence>
<comment type="caution">
    <text evidence="5">The sequence shown here is derived from an EMBL/GenBank/DDBJ whole genome shotgun (WGS) entry which is preliminary data.</text>
</comment>
<evidence type="ECO:0000313" key="5">
    <source>
        <dbReference type="EMBL" id="MCL1118192.1"/>
    </source>
</evidence>
<gene>
    <name evidence="5" type="ORF">L2689_13200</name>
</gene>
<dbReference type="RefSeq" id="WP_188842742.1">
    <property type="nucleotide sequence ID" value="NZ_BMOT01000010.1"/>
</dbReference>
<feature type="chain" id="PRO_5047450209" evidence="2">
    <location>
        <begin position="24"/>
        <end position="657"/>
    </location>
</feature>
<dbReference type="SUPFAM" id="SSF48695">
    <property type="entry name" value="Multiheme cytochromes"/>
    <property type="match status" value="1"/>
</dbReference>
<dbReference type="Proteomes" id="UP001203212">
    <property type="component" value="Unassembled WGS sequence"/>
</dbReference>
<evidence type="ECO:0000256" key="2">
    <source>
        <dbReference type="SAM" id="SignalP"/>
    </source>
</evidence>
<dbReference type="CDD" id="cd08168">
    <property type="entry name" value="Cytochrom_C3"/>
    <property type="match status" value="1"/>
</dbReference>
<evidence type="ECO:0000259" key="3">
    <source>
        <dbReference type="Pfam" id="PF22111"/>
    </source>
</evidence>
<keyword evidence="6" id="KW-1185">Reference proteome</keyword>
<dbReference type="Gene3D" id="3.90.10.10">
    <property type="entry name" value="Cytochrome C3"/>
    <property type="match status" value="1"/>
</dbReference>
<dbReference type="InterPro" id="IPR051829">
    <property type="entry name" value="Multiheme_Cytochr_ET"/>
</dbReference>
<dbReference type="EMBL" id="JAKILK010000007">
    <property type="protein sequence ID" value="MCL1118192.1"/>
    <property type="molecule type" value="Genomic_DNA"/>
</dbReference>
<keyword evidence="1 2" id="KW-0732">Signal</keyword>
<dbReference type="InterPro" id="IPR036280">
    <property type="entry name" value="Multihaem_cyt_sf"/>
</dbReference>
<feature type="signal peptide" evidence="2">
    <location>
        <begin position="1"/>
        <end position="23"/>
    </location>
</feature>
<dbReference type="InterPro" id="IPR054337">
    <property type="entry name" value="Mtrc-MtrF-like_dom_II/IV"/>
</dbReference>
<evidence type="ECO:0000259" key="4">
    <source>
        <dbReference type="Pfam" id="PF22113"/>
    </source>
</evidence>
<protein>
    <submittedName>
        <fullName evidence="5">OmcA/MtrC family decaheme c-type cytochrome</fullName>
    </submittedName>
</protein>
<organism evidence="5 6">
    <name type="scientific">Shewanella aestuarii</name>
    <dbReference type="NCBI Taxonomy" id="1028752"/>
    <lineage>
        <taxon>Bacteria</taxon>
        <taxon>Pseudomonadati</taxon>
        <taxon>Pseudomonadota</taxon>
        <taxon>Gammaproteobacteria</taxon>
        <taxon>Alteromonadales</taxon>
        <taxon>Shewanellaceae</taxon>
        <taxon>Shewanella</taxon>
    </lineage>
</organism>
<sequence length="657" mass="69986">MMNTKYSKIALLLATATSMTLVGCGGDDGNPGNPGNPGGEPAEAITVLNLEITNVSYTEGKPVVKVFATNEDDLPVIGLKDIVIENAAQLIPQGAAGAGSSANWQKLGSSKTFEDQKNGNYIFTFDTFDSEKFNAALTQRFNVVSPTSTLIDGVTPVAVKEIVRDFDGEGYQAKYTKNIVSAAACASCHAEGEKIYHKATSVETCITCHTQEWADGRGKPEVAFAHLVHNVHNSNKVWGRNDYTAETAHAIVQDNCQTCHVESEELTEWGNWTRIPTMETCTSCHTNIDFKAGKGHSQQLDNSNCIACHNASWTEEIHTGPFVEKKAFIDMYGMSATLTANKATDTDMSATLSVSMLNADGTALDVASMLSKIQRVETLTNVGPNFPIMGYNPSPGSGLAKIAKDLIKTGQLQQGVTIENGNLSYTFASLPFGAGDADTAFTFIGLEMCNDGIKAVDCAEGVATTSMKAQLTHGTLSGNAPSLRHTDSVNFSSCQNCHGETFEIHKGYHAGFVMTEQLGRENSEGQVVIGVDGCVTCHTPDGTYASGANQGALEMKLHSVHGEQGIIKDCTQCHNDFNLDAFKLKGALATAGGGDSYTTPITATCASCHGFEEIKTHAEGQGAVVNGSYQQANDAAQLEFCLACHMPSVENHSKMKM</sequence>
<proteinExistence type="predicted"/>
<reference evidence="5 6" key="1">
    <citation type="submission" date="2022-01" db="EMBL/GenBank/DDBJ databases">
        <title>Whole genome-based taxonomy of the Shewanellaceae.</title>
        <authorList>
            <person name="Martin-Rodriguez A.J."/>
        </authorList>
    </citation>
    <scope>NUCLEOTIDE SEQUENCE [LARGE SCALE GENOMIC DNA]</scope>
    <source>
        <strain evidence="5 6">JCM 17801</strain>
    </source>
</reference>
<feature type="domain" description="Outer membrane cytochrome MtrC/MtrF-like" evidence="4">
    <location>
        <begin position="489"/>
        <end position="649"/>
    </location>
</feature>
<dbReference type="PANTHER" id="PTHR35038:SF6">
    <property type="entry name" value="SURFACE LOCALIZED DECAHEME CYTOCHROME C LIPOPROTEIN"/>
    <property type="match status" value="1"/>
</dbReference>
<dbReference type="InterPro" id="IPR054334">
    <property type="entry name" value="MtrC-MtrF_dom_I"/>
</dbReference>
<feature type="domain" description="Decaheme cytochrome c component MtrC/MtrF" evidence="3">
    <location>
        <begin position="57"/>
        <end position="170"/>
    </location>
</feature>
<dbReference type="Gene3D" id="1.10.720.180">
    <property type="match status" value="1"/>
</dbReference>
<accession>A0ABT0L466</accession>
<dbReference type="PROSITE" id="PS51257">
    <property type="entry name" value="PROKAR_LIPOPROTEIN"/>
    <property type="match status" value="1"/>
</dbReference>
<dbReference type="NCBIfam" id="TIGR03507">
    <property type="entry name" value="decahem_SO1788"/>
    <property type="match status" value="1"/>
</dbReference>
<dbReference type="InterPro" id="IPR020014">
    <property type="entry name" value="Decahaem_cyt-c_OmcA/MtrC"/>
</dbReference>
<dbReference type="PANTHER" id="PTHR35038">
    <property type="entry name" value="DISSIMILATORY SULFITE REDUCTASE SIRA"/>
    <property type="match status" value="1"/>
</dbReference>
<dbReference type="Pfam" id="PF22111">
    <property type="entry name" value="MtrC-MtrF_N"/>
    <property type="match status" value="1"/>
</dbReference>